<comment type="caution">
    <text evidence="2">The sequence shown here is derived from an EMBL/GenBank/DDBJ whole genome shotgun (WGS) entry which is preliminary data.</text>
</comment>
<dbReference type="PANTHER" id="PTHR28106">
    <property type="entry name" value="MITOCHONDRIAL ATPASE COMPLEX SUBUNIT ATP10"/>
    <property type="match status" value="1"/>
</dbReference>
<dbReference type="Proteomes" id="UP001140217">
    <property type="component" value="Unassembled WGS sequence"/>
</dbReference>
<dbReference type="GO" id="GO:0033615">
    <property type="term" value="P:mitochondrial proton-transporting ATP synthase complex assembly"/>
    <property type="evidence" value="ECO:0007669"/>
    <property type="project" value="TreeGrafter"/>
</dbReference>
<evidence type="ECO:0000256" key="1">
    <source>
        <dbReference type="SAM" id="MobiDB-lite"/>
    </source>
</evidence>
<accession>A0A9W8LL89</accession>
<dbReference type="AlphaFoldDB" id="A0A9W8LL89"/>
<feature type="region of interest" description="Disordered" evidence="1">
    <location>
        <begin position="29"/>
        <end position="90"/>
    </location>
</feature>
<dbReference type="PANTHER" id="PTHR28106:SF1">
    <property type="entry name" value="MITOCHONDRIAL ATPASE COMPLEX SUBUNIT ATP10"/>
    <property type="match status" value="1"/>
</dbReference>
<dbReference type="InterPro" id="IPR007849">
    <property type="entry name" value="ATP10"/>
</dbReference>
<protein>
    <submittedName>
        <fullName evidence="2">Mitochondrial ATPase complex subunit atp10</fullName>
    </submittedName>
</protein>
<organism evidence="2 3">
    <name type="scientific">Coemansia javaensis</name>
    <dbReference type="NCBI Taxonomy" id="2761396"/>
    <lineage>
        <taxon>Eukaryota</taxon>
        <taxon>Fungi</taxon>
        <taxon>Fungi incertae sedis</taxon>
        <taxon>Zoopagomycota</taxon>
        <taxon>Kickxellomycotina</taxon>
        <taxon>Kickxellomycetes</taxon>
        <taxon>Kickxellales</taxon>
        <taxon>Kickxellaceae</taxon>
        <taxon>Coemansia</taxon>
    </lineage>
</organism>
<dbReference type="OrthoDB" id="17089at2759"/>
<proteinExistence type="predicted"/>
<sequence length="310" mass="34310">MLCRTACGALGRAAAASGRQALHSGRAALAAVPPAADKKDSKTTQQPEEPGAGERIEYFGNTRFPKPRPKPRRTITPGDAVGQDAPAARAERVPLRRQMEQKMRDVLSPEKNLESRARIIHDIGHSYWQDIIDLRNNGDKLFEAPPMLIDASRAKYLPPLDGRTLAGRAADVADLCRGQTSLLSVEFTKFAEKHTQSFTRVFERAFAGRDRVQVVRANIEENWAKAAVLRLCLPFVRRTVPADCHARYLVHYGNVEPFRKALGIANPLIGYVFLVDASTRVRWYANGLATESEATTMVALAQDLAKRAKK</sequence>
<name>A0A9W8LL89_9FUNG</name>
<evidence type="ECO:0000313" key="3">
    <source>
        <dbReference type="Proteomes" id="UP001140217"/>
    </source>
</evidence>
<keyword evidence="3" id="KW-1185">Reference proteome</keyword>
<dbReference type="EMBL" id="JANBUL010000016">
    <property type="protein sequence ID" value="KAJ2785044.1"/>
    <property type="molecule type" value="Genomic_DNA"/>
</dbReference>
<evidence type="ECO:0000313" key="2">
    <source>
        <dbReference type="EMBL" id="KAJ2785044.1"/>
    </source>
</evidence>
<dbReference type="GO" id="GO:0005743">
    <property type="term" value="C:mitochondrial inner membrane"/>
    <property type="evidence" value="ECO:0007669"/>
    <property type="project" value="TreeGrafter"/>
</dbReference>
<gene>
    <name evidence="2" type="primary">ATP10</name>
    <name evidence="2" type="ORF">H4R18_000752</name>
</gene>
<dbReference type="Pfam" id="PF05176">
    <property type="entry name" value="ATP-synt_10"/>
    <property type="match status" value="1"/>
</dbReference>
<reference evidence="2" key="1">
    <citation type="submission" date="2022-07" db="EMBL/GenBank/DDBJ databases">
        <title>Phylogenomic reconstructions and comparative analyses of Kickxellomycotina fungi.</title>
        <authorList>
            <person name="Reynolds N.K."/>
            <person name="Stajich J.E."/>
            <person name="Barry K."/>
            <person name="Grigoriev I.V."/>
            <person name="Crous P."/>
            <person name="Smith M.E."/>
        </authorList>
    </citation>
    <scope>NUCLEOTIDE SEQUENCE</scope>
    <source>
        <strain evidence="2">NBRC 105414</strain>
    </source>
</reference>